<dbReference type="Proteomes" id="UP001165074">
    <property type="component" value="Unassembled WGS sequence"/>
</dbReference>
<dbReference type="InterPro" id="IPR029063">
    <property type="entry name" value="SAM-dependent_MTases_sf"/>
</dbReference>
<dbReference type="AlphaFoldDB" id="A0A9W6SA72"/>
<comment type="caution">
    <text evidence="2">The sequence shown here is derived from an EMBL/GenBank/DDBJ whole genome shotgun (WGS) entry which is preliminary data.</text>
</comment>
<name>A0A9W6SA72_9ACTN</name>
<dbReference type="InterPro" id="IPR041698">
    <property type="entry name" value="Methyltransf_25"/>
</dbReference>
<evidence type="ECO:0000259" key="1">
    <source>
        <dbReference type="Pfam" id="PF13649"/>
    </source>
</evidence>
<accession>A0A9W6SA72</accession>
<organism evidence="2 3">
    <name type="scientific">Actinoallomurus iriomotensis</name>
    <dbReference type="NCBI Taxonomy" id="478107"/>
    <lineage>
        <taxon>Bacteria</taxon>
        <taxon>Bacillati</taxon>
        <taxon>Actinomycetota</taxon>
        <taxon>Actinomycetes</taxon>
        <taxon>Streptosporangiales</taxon>
        <taxon>Thermomonosporaceae</taxon>
        <taxon>Actinoallomurus</taxon>
    </lineage>
</organism>
<dbReference type="PANTHER" id="PTHR43464:SF92">
    <property type="entry name" value="SLR1071 PROTEIN"/>
    <property type="match status" value="1"/>
</dbReference>
<evidence type="ECO:0000313" key="3">
    <source>
        <dbReference type="Proteomes" id="UP001165074"/>
    </source>
</evidence>
<sequence length="213" mass="23637">MYELENLAADPDGRIEEAMRAVRTWDGATVLDIGCGTGFHLPRFARTAAKVLGVEPHEALATAARRRVADTPGVAVRVGAAQALPVPPASVDVAHARWAYFFGPGCEPGLAELDRVMRRGGAAFVIDNDATRSTFGSWFRRWLPSYDPVAVERFWSRHGFSRTPIDMSWRFADRAALEAVLRIEFPADLATAFLAEVPGCEVDYAVNLWWRRY</sequence>
<evidence type="ECO:0000313" key="2">
    <source>
        <dbReference type="EMBL" id="GLY88527.1"/>
    </source>
</evidence>
<dbReference type="Gene3D" id="3.40.50.150">
    <property type="entry name" value="Vaccinia Virus protein VP39"/>
    <property type="match status" value="1"/>
</dbReference>
<dbReference type="CDD" id="cd02440">
    <property type="entry name" value="AdoMet_MTases"/>
    <property type="match status" value="1"/>
</dbReference>
<protein>
    <recommendedName>
        <fullName evidence="1">Methyltransferase domain-containing protein</fullName>
    </recommendedName>
</protein>
<keyword evidence="3" id="KW-1185">Reference proteome</keyword>
<dbReference type="SUPFAM" id="SSF53335">
    <property type="entry name" value="S-adenosyl-L-methionine-dependent methyltransferases"/>
    <property type="match status" value="1"/>
</dbReference>
<feature type="domain" description="Methyltransferase" evidence="1">
    <location>
        <begin position="30"/>
        <end position="121"/>
    </location>
</feature>
<dbReference type="EMBL" id="BSTK01000010">
    <property type="protein sequence ID" value="GLY88527.1"/>
    <property type="molecule type" value="Genomic_DNA"/>
</dbReference>
<proteinExistence type="predicted"/>
<dbReference type="PANTHER" id="PTHR43464">
    <property type="entry name" value="METHYLTRANSFERASE"/>
    <property type="match status" value="1"/>
</dbReference>
<dbReference type="GO" id="GO:0008168">
    <property type="term" value="F:methyltransferase activity"/>
    <property type="evidence" value="ECO:0007669"/>
    <property type="project" value="TreeGrafter"/>
</dbReference>
<reference evidence="2" key="1">
    <citation type="submission" date="2023-03" db="EMBL/GenBank/DDBJ databases">
        <title>Actinoallomurus iriomotensis NBRC 103684.</title>
        <authorList>
            <person name="Ichikawa N."/>
            <person name="Sato H."/>
            <person name="Tonouchi N."/>
        </authorList>
    </citation>
    <scope>NUCLEOTIDE SEQUENCE</scope>
    <source>
        <strain evidence="2">NBRC 103684</strain>
    </source>
</reference>
<dbReference type="Pfam" id="PF13649">
    <property type="entry name" value="Methyltransf_25"/>
    <property type="match status" value="1"/>
</dbReference>
<gene>
    <name evidence="2" type="ORF">Airi02_064560</name>
</gene>